<sequence length="59" mass="6497">MKGRKKGDPNFTNDTIGFDGKKIKTCKPVENMTVAYSNPNIRVSLGSGRFYYPKLAGAL</sequence>
<name>A0A6M3K458_9ZZZZ</name>
<dbReference type="EMBL" id="MT142269">
    <property type="protein sequence ID" value="QJA77200.1"/>
    <property type="molecule type" value="Genomic_DNA"/>
</dbReference>
<gene>
    <name evidence="1" type="ORF">MM415A01353_0010</name>
    <name evidence="2" type="ORF">MM415B02909_0012</name>
</gene>
<dbReference type="EMBL" id="MT142726">
    <property type="protein sequence ID" value="QJA87689.1"/>
    <property type="molecule type" value="Genomic_DNA"/>
</dbReference>
<evidence type="ECO:0000313" key="2">
    <source>
        <dbReference type="EMBL" id="QJA87689.1"/>
    </source>
</evidence>
<protein>
    <submittedName>
        <fullName evidence="1">Uncharacterized protein</fullName>
    </submittedName>
</protein>
<proteinExistence type="predicted"/>
<dbReference type="AlphaFoldDB" id="A0A6M3K458"/>
<accession>A0A6M3K458</accession>
<reference evidence="1" key="1">
    <citation type="submission" date="2020-03" db="EMBL/GenBank/DDBJ databases">
        <title>The deep terrestrial virosphere.</title>
        <authorList>
            <person name="Holmfeldt K."/>
            <person name="Nilsson E."/>
            <person name="Simone D."/>
            <person name="Lopez-Fernandez M."/>
            <person name="Wu X."/>
            <person name="de Brujin I."/>
            <person name="Lundin D."/>
            <person name="Andersson A."/>
            <person name="Bertilsson S."/>
            <person name="Dopson M."/>
        </authorList>
    </citation>
    <scope>NUCLEOTIDE SEQUENCE</scope>
    <source>
        <strain evidence="1">MM415A01353</strain>
        <strain evidence="2">MM415B02909</strain>
    </source>
</reference>
<evidence type="ECO:0000313" key="1">
    <source>
        <dbReference type="EMBL" id="QJA77200.1"/>
    </source>
</evidence>
<organism evidence="1">
    <name type="scientific">viral metagenome</name>
    <dbReference type="NCBI Taxonomy" id="1070528"/>
    <lineage>
        <taxon>unclassified sequences</taxon>
        <taxon>metagenomes</taxon>
        <taxon>organismal metagenomes</taxon>
    </lineage>
</organism>